<feature type="chain" id="PRO_5040861972" description="Peptidase A1 domain-containing protein" evidence="3">
    <location>
        <begin position="23"/>
        <end position="419"/>
    </location>
</feature>
<evidence type="ECO:0000256" key="1">
    <source>
        <dbReference type="ARBA" id="ARBA00007447"/>
    </source>
</evidence>
<dbReference type="EMBL" id="JANPWZ010000123">
    <property type="protein sequence ID" value="KAJ3579182.1"/>
    <property type="molecule type" value="Genomic_DNA"/>
</dbReference>
<evidence type="ECO:0000313" key="5">
    <source>
        <dbReference type="EMBL" id="KAJ3579182.1"/>
    </source>
</evidence>
<evidence type="ECO:0000256" key="3">
    <source>
        <dbReference type="SAM" id="SignalP"/>
    </source>
</evidence>
<dbReference type="PANTHER" id="PTHR47966">
    <property type="entry name" value="BETA-SITE APP-CLEAVING ENZYME, ISOFORM A-RELATED"/>
    <property type="match status" value="1"/>
</dbReference>
<dbReference type="SUPFAM" id="SSF50630">
    <property type="entry name" value="Acid proteases"/>
    <property type="match status" value="1"/>
</dbReference>
<name>A0A9W8NML6_9PEZI</name>
<dbReference type="Pfam" id="PF00026">
    <property type="entry name" value="Asp"/>
    <property type="match status" value="1"/>
</dbReference>
<dbReference type="Gene3D" id="2.40.70.10">
    <property type="entry name" value="Acid Proteases"/>
    <property type="match status" value="2"/>
</dbReference>
<protein>
    <recommendedName>
        <fullName evidence="4">Peptidase A1 domain-containing protein</fullName>
    </recommendedName>
</protein>
<feature type="signal peptide" evidence="3">
    <location>
        <begin position="1"/>
        <end position="22"/>
    </location>
</feature>
<keyword evidence="2" id="KW-1015">Disulfide bond</keyword>
<feature type="disulfide bond" evidence="2">
    <location>
        <begin position="340"/>
        <end position="376"/>
    </location>
</feature>
<comment type="similarity">
    <text evidence="1">Belongs to the peptidase A1 family.</text>
</comment>
<reference evidence="5" key="1">
    <citation type="submission" date="2022-07" db="EMBL/GenBank/DDBJ databases">
        <title>Genome Sequence of Xylaria arbuscula.</title>
        <authorList>
            <person name="Buettner E."/>
        </authorList>
    </citation>
    <scope>NUCLEOTIDE SEQUENCE</scope>
    <source>
        <strain evidence="5">VT107</strain>
    </source>
</reference>
<keyword evidence="6" id="KW-1185">Reference proteome</keyword>
<accession>A0A9W8NML6</accession>
<dbReference type="PROSITE" id="PS51767">
    <property type="entry name" value="PEPTIDASE_A1"/>
    <property type="match status" value="1"/>
</dbReference>
<gene>
    <name evidence="5" type="ORF">NPX13_g1381</name>
</gene>
<dbReference type="InterPro" id="IPR021109">
    <property type="entry name" value="Peptidase_aspartic_dom_sf"/>
</dbReference>
<evidence type="ECO:0000313" key="6">
    <source>
        <dbReference type="Proteomes" id="UP001148614"/>
    </source>
</evidence>
<dbReference type="InterPro" id="IPR034164">
    <property type="entry name" value="Pepsin-like_dom"/>
</dbReference>
<feature type="domain" description="Peptidase A1" evidence="4">
    <location>
        <begin position="49"/>
        <end position="415"/>
    </location>
</feature>
<dbReference type="Proteomes" id="UP001148614">
    <property type="component" value="Unassembled WGS sequence"/>
</dbReference>
<keyword evidence="3" id="KW-0732">Signal</keyword>
<dbReference type="GO" id="GO:0004190">
    <property type="term" value="F:aspartic-type endopeptidase activity"/>
    <property type="evidence" value="ECO:0007669"/>
    <property type="project" value="InterPro"/>
</dbReference>
<proteinExistence type="inferred from homology"/>
<sequence>MLSGKLQFMAFFLGLSYSPANSSPIRGSSLHNHLPSSFDVPLTWTPAGFTGPIEVGTPPQQLTAFFDWTWISQYVFSTVCYGQKNRPDLCLNPQQKFFNESKSTSFEYVPDTYPTRTWNPNHFFFYNDLTVEYATDAVSVGNSTTKAIIQASNIAFNMTTESFPFSGVYGLSPVFKTDNDSTSSPFFQGWKQGSWSEPLVAFHYCYNGSPDAQKVTCNGHNATQTLGGINRRLIKYDKIWWYTNKVFPDVNNLDFEYSPGIYNYWGVELEALKIGNAGQPVESPPSMDGPAAIFDHASYGRGMPLSPNAYRKLIGLAEAVPIDLEEPPNNGNQSFYSVDCGRIDSLPAISYQFKGSSKEWDVTPHHYVEKVANGTCVLNVRTLASGDQFIGNFGETFSKGKYIIFDYENLKVGIADLQW</sequence>
<evidence type="ECO:0000259" key="4">
    <source>
        <dbReference type="PROSITE" id="PS51767"/>
    </source>
</evidence>
<dbReference type="InterPro" id="IPR033121">
    <property type="entry name" value="PEPTIDASE_A1"/>
</dbReference>
<comment type="caution">
    <text evidence="5">The sequence shown here is derived from an EMBL/GenBank/DDBJ whole genome shotgun (WGS) entry which is preliminary data.</text>
</comment>
<dbReference type="CDD" id="cd05471">
    <property type="entry name" value="pepsin_like"/>
    <property type="match status" value="1"/>
</dbReference>
<evidence type="ECO:0000256" key="2">
    <source>
        <dbReference type="PIRSR" id="PIRSR601461-2"/>
    </source>
</evidence>
<dbReference type="PANTHER" id="PTHR47966:SF51">
    <property type="entry name" value="BETA-SITE APP-CLEAVING ENZYME, ISOFORM A-RELATED"/>
    <property type="match status" value="1"/>
</dbReference>
<organism evidence="5 6">
    <name type="scientific">Xylaria arbuscula</name>
    <dbReference type="NCBI Taxonomy" id="114810"/>
    <lineage>
        <taxon>Eukaryota</taxon>
        <taxon>Fungi</taxon>
        <taxon>Dikarya</taxon>
        <taxon>Ascomycota</taxon>
        <taxon>Pezizomycotina</taxon>
        <taxon>Sordariomycetes</taxon>
        <taxon>Xylariomycetidae</taxon>
        <taxon>Xylariales</taxon>
        <taxon>Xylariaceae</taxon>
        <taxon>Xylaria</taxon>
    </lineage>
</organism>
<dbReference type="GO" id="GO:0006508">
    <property type="term" value="P:proteolysis"/>
    <property type="evidence" value="ECO:0007669"/>
    <property type="project" value="InterPro"/>
</dbReference>
<dbReference type="InterPro" id="IPR001461">
    <property type="entry name" value="Aspartic_peptidase_A1"/>
</dbReference>
<dbReference type="AlphaFoldDB" id="A0A9W8NML6"/>